<evidence type="ECO:0000256" key="1">
    <source>
        <dbReference type="SAM" id="MobiDB-lite"/>
    </source>
</evidence>
<dbReference type="Proteomes" id="UP000054342">
    <property type="component" value="Unassembled WGS sequence"/>
</dbReference>
<evidence type="ECO:0000313" key="3">
    <source>
        <dbReference type="Proteomes" id="UP000054342"/>
    </source>
</evidence>
<reference evidence="2 3" key="1">
    <citation type="submission" date="2015-01" db="EMBL/GenBank/DDBJ databases">
        <title>The Genome Sequence of Exophiala xenobiotica CBS118157.</title>
        <authorList>
            <consortium name="The Broad Institute Genomics Platform"/>
            <person name="Cuomo C."/>
            <person name="de Hoog S."/>
            <person name="Gorbushina A."/>
            <person name="Stielow B."/>
            <person name="Teixiera M."/>
            <person name="Abouelleil A."/>
            <person name="Chapman S.B."/>
            <person name="Priest M."/>
            <person name="Young S.K."/>
            <person name="Wortman J."/>
            <person name="Nusbaum C."/>
            <person name="Birren B."/>
        </authorList>
    </citation>
    <scope>NUCLEOTIDE SEQUENCE [LARGE SCALE GENOMIC DNA]</scope>
    <source>
        <strain evidence="2 3">CBS 118157</strain>
    </source>
</reference>
<gene>
    <name evidence="2" type="ORF">PV05_10394</name>
</gene>
<dbReference type="EMBL" id="KN847322">
    <property type="protein sequence ID" value="KIW51699.1"/>
    <property type="molecule type" value="Genomic_DNA"/>
</dbReference>
<dbReference type="STRING" id="348802.A0A0D2EV00"/>
<accession>A0A0D2EV00</accession>
<keyword evidence="3" id="KW-1185">Reference proteome</keyword>
<evidence type="ECO:0000313" key="2">
    <source>
        <dbReference type="EMBL" id="KIW51699.1"/>
    </source>
</evidence>
<feature type="region of interest" description="Disordered" evidence="1">
    <location>
        <begin position="710"/>
        <end position="787"/>
    </location>
</feature>
<sequence length="814" mass="91415">MHNVEAGKRLFVHRRSKIHLHTRTTIQISSNSEWPDAPLGSFSLQDALLSWFPRSRNLPLLLRASFSEDLDPRLITSKCSLLADHIAETELWKQLGYEVSHVQLDGEQVTASERIMDMEFSLKSVADHGPSALCPEGISSISVQLVRLHLHFMSADDTNVGPRIKDHAVGVRDDHQCFKTPLSPSIDTAEEFPLPTDLEVGQQRRLVHKAESQNGMHALATSLGEVRLKQKPRKMLLLEEEAFLALLDIGVRSSIASRPTKTPPGIKSLTEPELISLSDVCPSNFAREYAQRFDEQSRYIPAVSKWLASFSQRSMLNGHGSTGPHLEENLWRTVANGVRDPQCARRLQPLWSGSSRKGHDSTKRARHKDIACLTATLEDRRISNNRVNPAQGEDLAYGDVDNEDLFDFDADFNQQAKYCTRYTHKITSGGVNGRQSPTISDLCNVDGGSDGHEPVDIKNSSFGTGDSAVPHHQYRSHAASPSQISDVSMLLLLNGPMEGRRIIEDSNVIGESSWLTQNVIRTHPLRQHERRDYLVEEVDHDHGGKGLGPYGKDHAGWSEHKLDALSLGKEEWLPRPHTLSQAARAKSYPNNLCDTDLLQVYHDLRHNPSENILSEYCPVSMSGDLKQSPSNTSLADVLGNDHLLWHMWKRRASVAPWGEEDVLDMKMMYQTDPDMKLFGQGCDLDPSDISSSSNEDPMLYDAVVNHLAPREKHNTPMMTPSDRRSYFSTTRSSSSSASSSSYIGRSNSDPKPQRRGSIMKRFSWGGRHHTSDMGELDMTNLNGRPMEVKRRKTLNDYEMRDREALEDDSNEMLF</sequence>
<dbReference type="AlphaFoldDB" id="A0A0D2EV00"/>
<organism evidence="2 3">
    <name type="scientific">Exophiala xenobiotica</name>
    <dbReference type="NCBI Taxonomy" id="348802"/>
    <lineage>
        <taxon>Eukaryota</taxon>
        <taxon>Fungi</taxon>
        <taxon>Dikarya</taxon>
        <taxon>Ascomycota</taxon>
        <taxon>Pezizomycotina</taxon>
        <taxon>Eurotiomycetes</taxon>
        <taxon>Chaetothyriomycetidae</taxon>
        <taxon>Chaetothyriales</taxon>
        <taxon>Herpotrichiellaceae</taxon>
        <taxon>Exophiala</taxon>
    </lineage>
</organism>
<feature type="compositionally biased region" description="Low complexity" evidence="1">
    <location>
        <begin position="726"/>
        <end position="747"/>
    </location>
</feature>
<dbReference type="HOGENOM" id="CLU_017897_0_0_1"/>
<dbReference type="GeneID" id="25332302"/>
<dbReference type="OrthoDB" id="4112397at2759"/>
<dbReference type="RefSeq" id="XP_013312283.1">
    <property type="nucleotide sequence ID" value="XM_013456829.1"/>
</dbReference>
<protein>
    <submittedName>
        <fullName evidence="2">Uncharacterized protein</fullName>
    </submittedName>
</protein>
<proteinExistence type="predicted"/>
<name>A0A0D2EV00_9EURO</name>